<dbReference type="PANTHER" id="PTHR21599">
    <property type="entry name" value="GLYCERATE KINASE"/>
    <property type="match status" value="1"/>
</dbReference>
<proteinExistence type="predicted"/>
<dbReference type="EMBL" id="AP027735">
    <property type="protein sequence ID" value="BDZ60122.1"/>
    <property type="molecule type" value="Genomic_DNA"/>
</dbReference>
<sequence>MRIVVAVDKFKGSLTAAEAAEHLARGLGDGRPDVEVVRVPVADGGDGTLEAALAAGFERVPVRVSGPTGEPVDTAIAVRQSTAVVELAATCGLELLPGGRLEPLTASTLGAGQAIDAAIESGCRTVIFGLGGSASTDAGAGILTALGARLLDASGAEVPLGGAGLDEVATVDLDPALERVRDVDLVLASDVDNPLTGEHGAAAVYGPQKGATEADVARLDAALGRFHGLVRESTGRDVAGEPGAGLPAAPVTPPTCSAAPSGRASSWCWSSRASTTISPAPTW</sequence>
<accession>A0ABN6YXN5</accession>
<dbReference type="InterPro" id="IPR036129">
    <property type="entry name" value="Glycerate_kinase_sf"/>
</dbReference>
<evidence type="ECO:0000313" key="2">
    <source>
        <dbReference type="EMBL" id="BDZ60122.1"/>
    </source>
</evidence>
<dbReference type="InterPro" id="IPR004381">
    <property type="entry name" value="Glycerate_kinase"/>
</dbReference>
<evidence type="ECO:0000256" key="1">
    <source>
        <dbReference type="SAM" id="MobiDB-lite"/>
    </source>
</evidence>
<feature type="region of interest" description="Disordered" evidence="1">
    <location>
        <begin position="235"/>
        <end position="266"/>
    </location>
</feature>
<name>A0ABN6YXN5_9MICO</name>
<reference evidence="2" key="2">
    <citation type="submission" date="2023-02" db="EMBL/GenBank/DDBJ databases">
        <authorList>
            <person name="Sun Q."/>
            <person name="Mori K."/>
        </authorList>
    </citation>
    <scope>NUCLEOTIDE SEQUENCE</scope>
    <source>
        <strain evidence="2">NBRC 110608</strain>
    </source>
</reference>
<organism evidence="2">
    <name type="scientific">Barrientosiimonas endolithica</name>
    <dbReference type="NCBI Taxonomy" id="1535208"/>
    <lineage>
        <taxon>Bacteria</taxon>
        <taxon>Bacillati</taxon>
        <taxon>Actinomycetota</taxon>
        <taxon>Actinomycetes</taxon>
        <taxon>Micrococcales</taxon>
        <taxon>Dermacoccaceae</taxon>
        <taxon>Barrientosiimonas</taxon>
    </lineage>
</organism>
<dbReference type="SUPFAM" id="SSF110738">
    <property type="entry name" value="Glycerate kinase I"/>
    <property type="match status" value="1"/>
</dbReference>
<protein>
    <recommendedName>
        <fullName evidence="3">Glycerate kinase</fullName>
    </recommendedName>
</protein>
<dbReference type="Pfam" id="PF02595">
    <property type="entry name" value="Gly_kinase"/>
    <property type="match status" value="1"/>
</dbReference>
<evidence type="ECO:0008006" key="3">
    <source>
        <dbReference type="Google" id="ProtNLM"/>
    </source>
</evidence>
<dbReference type="PANTHER" id="PTHR21599:SF0">
    <property type="entry name" value="GLYCERATE KINASE"/>
    <property type="match status" value="1"/>
</dbReference>
<dbReference type="Gene3D" id="3.90.1510.10">
    <property type="entry name" value="Glycerate kinase, domain 2"/>
    <property type="match status" value="1"/>
</dbReference>
<gene>
    <name evidence="2" type="ORF">GCM10025872_37790</name>
</gene>
<dbReference type="InterPro" id="IPR018193">
    <property type="entry name" value="Glyc_kinase_flavodox-like_fold"/>
</dbReference>
<feature type="compositionally biased region" description="Low complexity" evidence="1">
    <location>
        <begin position="240"/>
        <end position="249"/>
    </location>
</feature>
<dbReference type="NCBIfam" id="TIGR00045">
    <property type="entry name" value="glycerate kinase"/>
    <property type="match status" value="1"/>
</dbReference>
<reference evidence="2" key="1">
    <citation type="journal article" date="2014" name="Int. J. Syst. Evol. Microbiol.">
        <title>Complete genome of a new Firmicutes species belonging to the dominant human colonic microbiota ('Ruminococcus bicirculans') reveals two chromosomes and a selective capacity to utilize plant glucans.</title>
        <authorList>
            <consortium name="NISC Comparative Sequencing Program"/>
            <person name="Wegmann U."/>
            <person name="Louis P."/>
            <person name="Goesmann A."/>
            <person name="Henrissat B."/>
            <person name="Duncan S.H."/>
            <person name="Flint H.J."/>
        </authorList>
    </citation>
    <scope>NUCLEOTIDE SEQUENCE</scope>
    <source>
        <strain evidence="2">NBRC 110608</strain>
    </source>
</reference>